<dbReference type="Pfam" id="PF13561">
    <property type="entry name" value="adh_short_C2"/>
    <property type="match status" value="1"/>
</dbReference>
<dbReference type="PRINTS" id="PR00081">
    <property type="entry name" value="GDHRDH"/>
</dbReference>
<sequence>MHENSYYYGGGQGIGRVATQYLLTHGYRVAIWEADTDALAELKEAFKASSAQILFISCDVSSDVNVKKAAEQTISHFGQIDALINNAAIMIEKPLDKLTLDEWNRVISTNLTGAFLCAKHTAVYLAAQKGSIINMCSTRAFQSEPDTFAYSASKGGLLALTHSLAVSLGPDVRVNAISPGWIDVSALKKKARAKSDDLQPEDHSQHPAGRVGQADDIARMILFLIAPENSFITGQNFVVDGGMTRKMIYV</sequence>
<dbReference type="PRINTS" id="PR00080">
    <property type="entry name" value="SDRFAMILY"/>
</dbReference>
<name>A0A327NSB1_9BACT</name>
<dbReference type="OrthoDB" id="9788235at2"/>
<evidence type="ECO:0000313" key="3">
    <source>
        <dbReference type="EMBL" id="RAI78250.1"/>
    </source>
</evidence>
<keyword evidence="2" id="KW-0560">Oxidoreductase</keyword>
<organism evidence="3 4">
    <name type="scientific">Spirosoma telluris</name>
    <dbReference type="NCBI Taxonomy" id="2183553"/>
    <lineage>
        <taxon>Bacteria</taxon>
        <taxon>Pseudomonadati</taxon>
        <taxon>Bacteroidota</taxon>
        <taxon>Cytophagia</taxon>
        <taxon>Cytophagales</taxon>
        <taxon>Cytophagaceae</taxon>
        <taxon>Spirosoma</taxon>
    </lineage>
</organism>
<dbReference type="FunFam" id="3.40.50.720:FF:000084">
    <property type="entry name" value="Short-chain dehydrogenase reductase"/>
    <property type="match status" value="1"/>
</dbReference>
<comment type="caution">
    <text evidence="3">The sequence shown here is derived from an EMBL/GenBank/DDBJ whole genome shotgun (WGS) entry which is preliminary data.</text>
</comment>
<keyword evidence="4" id="KW-1185">Reference proteome</keyword>
<dbReference type="AlphaFoldDB" id="A0A327NSB1"/>
<dbReference type="EMBL" id="QLII01000001">
    <property type="protein sequence ID" value="RAI78250.1"/>
    <property type="molecule type" value="Genomic_DNA"/>
</dbReference>
<evidence type="ECO:0000256" key="1">
    <source>
        <dbReference type="ARBA" id="ARBA00006484"/>
    </source>
</evidence>
<dbReference type="PROSITE" id="PS00061">
    <property type="entry name" value="ADH_SHORT"/>
    <property type="match status" value="1"/>
</dbReference>
<comment type="similarity">
    <text evidence="1">Belongs to the short-chain dehydrogenases/reductases (SDR) family.</text>
</comment>
<dbReference type="Proteomes" id="UP000249016">
    <property type="component" value="Unassembled WGS sequence"/>
</dbReference>
<evidence type="ECO:0000256" key="2">
    <source>
        <dbReference type="ARBA" id="ARBA00023002"/>
    </source>
</evidence>
<dbReference type="SUPFAM" id="SSF51735">
    <property type="entry name" value="NAD(P)-binding Rossmann-fold domains"/>
    <property type="match status" value="1"/>
</dbReference>
<reference evidence="3 4" key="1">
    <citation type="submission" date="2018-06" db="EMBL/GenBank/DDBJ databases">
        <title>Spirosoma sp. HMF3257 Genome sequencing and assembly.</title>
        <authorList>
            <person name="Kang H."/>
            <person name="Cha I."/>
            <person name="Kim H."/>
            <person name="Kang J."/>
            <person name="Joh K."/>
        </authorList>
    </citation>
    <scope>NUCLEOTIDE SEQUENCE [LARGE SCALE GENOMIC DNA]</scope>
    <source>
        <strain evidence="3 4">HMF3257</strain>
    </source>
</reference>
<dbReference type="PANTHER" id="PTHR24321">
    <property type="entry name" value="DEHYDROGENASES, SHORT CHAIN"/>
    <property type="match status" value="1"/>
</dbReference>
<dbReference type="InterPro" id="IPR036291">
    <property type="entry name" value="NAD(P)-bd_dom_sf"/>
</dbReference>
<dbReference type="Gene3D" id="3.40.50.720">
    <property type="entry name" value="NAD(P)-binding Rossmann-like Domain"/>
    <property type="match status" value="1"/>
</dbReference>
<protein>
    <submittedName>
        <fullName evidence="3">Oxidoreductase</fullName>
    </submittedName>
</protein>
<dbReference type="InterPro" id="IPR020904">
    <property type="entry name" value="Sc_DH/Rdtase_CS"/>
</dbReference>
<accession>A0A327NSB1</accession>
<proteinExistence type="inferred from homology"/>
<dbReference type="PANTHER" id="PTHR24321:SF8">
    <property type="entry name" value="ESTRADIOL 17-BETA-DEHYDROGENASE 8-RELATED"/>
    <property type="match status" value="1"/>
</dbReference>
<gene>
    <name evidence="3" type="ORF">HMF3257_36755</name>
</gene>
<dbReference type="GO" id="GO:0016491">
    <property type="term" value="F:oxidoreductase activity"/>
    <property type="evidence" value="ECO:0007669"/>
    <property type="project" value="UniProtKB-KW"/>
</dbReference>
<evidence type="ECO:0000313" key="4">
    <source>
        <dbReference type="Proteomes" id="UP000249016"/>
    </source>
</evidence>
<dbReference type="InterPro" id="IPR002347">
    <property type="entry name" value="SDR_fam"/>
</dbReference>